<dbReference type="InParanoid" id="A0A6J2XMM3"/>
<dbReference type="PANTHER" id="PTHR47326">
    <property type="entry name" value="TRANSPOSABLE ELEMENT TC3 TRANSPOSASE-LIKE PROTEIN"/>
    <property type="match status" value="1"/>
</dbReference>
<evidence type="ECO:0000259" key="1">
    <source>
        <dbReference type="Pfam" id="PF16087"/>
    </source>
</evidence>
<dbReference type="Proteomes" id="UP000504635">
    <property type="component" value="Unplaced"/>
</dbReference>
<name>A0A6J2XMM3_SITOR</name>
<dbReference type="GO" id="GO:0003676">
    <property type="term" value="F:nucleic acid binding"/>
    <property type="evidence" value="ECO:0007669"/>
    <property type="project" value="InterPro"/>
</dbReference>
<dbReference type="KEGG" id="soy:115879553"/>
<dbReference type="AlphaFoldDB" id="A0A6J2XMM3"/>
<dbReference type="InterPro" id="IPR036397">
    <property type="entry name" value="RNaseH_sf"/>
</dbReference>
<protein>
    <submittedName>
        <fullName evidence="3">Uncharacterized protein LOC115879553</fullName>
    </submittedName>
</protein>
<gene>
    <name evidence="3" type="primary">LOC115879553</name>
</gene>
<dbReference type="PANTHER" id="PTHR47326:SF1">
    <property type="entry name" value="HTH PSQ-TYPE DOMAIN-CONTAINING PROTEIN"/>
    <property type="match status" value="1"/>
</dbReference>
<dbReference type="RefSeq" id="XP_030752306.1">
    <property type="nucleotide sequence ID" value="XM_030896446.1"/>
</dbReference>
<organism evidence="2 3">
    <name type="scientific">Sitophilus oryzae</name>
    <name type="common">Rice weevil</name>
    <name type="synonym">Curculio oryzae</name>
    <dbReference type="NCBI Taxonomy" id="7048"/>
    <lineage>
        <taxon>Eukaryota</taxon>
        <taxon>Metazoa</taxon>
        <taxon>Ecdysozoa</taxon>
        <taxon>Arthropoda</taxon>
        <taxon>Hexapoda</taxon>
        <taxon>Insecta</taxon>
        <taxon>Pterygota</taxon>
        <taxon>Neoptera</taxon>
        <taxon>Endopterygota</taxon>
        <taxon>Coleoptera</taxon>
        <taxon>Polyphaga</taxon>
        <taxon>Cucujiformia</taxon>
        <taxon>Curculionidae</taxon>
        <taxon>Dryophthorinae</taxon>
        <taxon>Sitophilus</taxon>
    </lineage>
</organism>
<keyword evidence="2" id="KW-1185">Reference proteome</keyword>
<dbReference type="InterPro" id="IPR032135">
    <property type="entry name" value="DUF4817"/>
</dbReference>
<dbReference type="OrthoDB" id="7996123at2759"/>
<accession>A0A6J2XMM3</accession>
<reference evidence="3" key="1">
    <citation type="submission" date="2025-08" db="UniProtKB">
        <authorList>
            <consortium name="RefSeq"/>
        </authorList>
    </citation>
    <scope>IDENTIFICATION</scope>
    <source>
        <tissue evidence="3">Gonads</tissue>
    </source>
</reference>
<sequence>MRWTREQRAFAVEAYFSSNSFVAVQRAFRVRFGIQPRGSVPDRKSILLWVENFRTTGNVIKKGPGRQKTVTTPDNVEAVRQSILRSPRRSARKHAAALGISNRSMRRILHKELHFHPYKMVVVQELLPRDFHNRVTACETLLEDLPHDALVFFSDAAHFHLSGCVNKQNMRYWSDNNPRELHERPLHSDRVTVWCAMSRNGIIGPFFFEDDNGGAVTVNSQRYVNMLQTFFAPRLEEMERENVWFQQDGATAHTSRACMEVLRAMFPGRLISLRGDITWPARSPDIAPCDFFLWGYLKAEVFKHRPTTLLQLKNCIRQEIAQIPLAMLERVMGSFQNRVQQCIDNGGHHLQNVLFKTI</sequence>
<dbReference type="GeneID" id="115879553"/>
<proteinExistence type="predicted"/>
<evidence type="ECO:0000313" key="2">
    <source>
        <dbReference type="Proteomes" id="UP000504635"/>
    </source>
</evidence>
<dbReference type="Gene3D" id="3.30.420.10">
    <property type="entry name" value="Ribonuclease H-like superfamily/Ribonuclease H"/>
    <property type="match status" value="1"/>
</dbReference>
<dbReference type="Pfam" id="PF16087">
    <property type="entry name" value="DUF4817"/>
    <property type="match status" value="1"/>
</dbReference>
<evidence type="ECO:0000313" key="3">
    <source>
        <dbReference type="RefSeq" id="XP_030752306.1"/>
    </source>
</evidence>
<feature type="domain" description="DUF4817" evidence="1">
    <location>
        <begin position="4"/>
        <end position="59"/>
    </location>
</feature>